<feature type="compositionally biased region" description="Basic residues" evidence="1">
    <location>
        <begin position="28"/>
        <end position="47"/>
    </location>
</feature>
<proteinExistence type="predicted"/>
<dbReference type="EMBL" id="JBEPCU010000989">
    <property type="protein sequence ID" value="MER6982294.1"/>
    <property type="molecule type" value="Genomic_DNA"/>
</dbReference>
<accession>A0ABV1WDK9</accession>
<name>A0ABV1WDK9_9ACTN</name>
<comment type="caution">
    <text evidence="2">The sequence shown here is derived from an EMBL/GenBank/DDBJ whole genome shotgun (WGS) entry which is preliminary data.</text>
</comment>
<evidence type="ECO:0000313" key="3">
    <source>
        <dbReference type="Proteomes" id="UP001458415"/>
    </source>
</evidence>
<dbReference type="RefSeq" id="WP_158103787.1">
    <property type="nucleotide sequence ID" value="NZ_MUBM01000007.1"/>
</dbReference>
<reference evidence="2 3" key="1">
    <citation type="submission" date="2024-06" db="EMBL/GenBank/DDBJ databases">
        <title>The Natural Products Discovery Center: Release of the First 8490 Sequenced Strains for Exploring Actinobacteria Biosynthetic Diversity.</title>
        <authorList>
            <person name="Kalkreuter E."/>
            <person name="Kautsar S.A."/>
            <person name="Yang D."/>
            <person name="Bader C.D."/>
            <person name="Teijaro C.N."/>
            <person name="Fluegel L."/>
            <person name="Davis C.M."/>
            <person name="Simpson J.R."/>
            <person name="Lauterbach L."/>
            <person name="Steele A.D."/>
            <person name="Gui C."/>
            <person name="Meng S."/>
            <person name="Li G."/>
            <person name="Viehrig K."/>
            <person name="Ye F."/>
            <person name="Su P."/>
            <person name="Kiefer A.F."/>
            <person name="Nichols A."/>
            <person name="Cepeda A.J."/>
            <person name="Yan W."/>
            <person name="Fan B."/>
            <person name="Jiang Y."/>
            <person name="Adhikari A."/>
            <person name="Zheng C.-J."/>
            <person name="Schuster L."/>
            <person name="Cowan T.M."/>
            <person name="Smanski M.J."/>
            <person name="Chevrette M.G."/>
            <person name="De Carvalho L.P.S."/>
            <person name="Shen B."/>
        </authorList>
    </citation>
    <scope>NUCLEOTIDE SEQUENCE [LARGE SCALE GENOMIC DNA]</scope>
    <source>
        <strain evidence="2 3">NPDC000634</strain>
    </source>
</reference>
<sequence length="47" mass="5312">MSDGITWLSEPNAIDCTDHSVVSARGLGRFRRAGNQRRRPRQSSGRR</sequence>
<protein>
    <submittedName>
        <fullName evidence="2">Uncharacterized protein</fullName>
    </submittedName>
</protein>
<dbReference type="Proteomes" id="UP001458415">
    <property type="component" value="Unassembled WGS sequence"/>
</dbReference>
<organism evidence="2 3">
    <name type="scientific">Streptomyces carpinensis</name>
    <dbReference type="NCBI Taxonomy" id="66369"/>
    <lineage>
        <taxon>Bacteria</taxon>
        <taxon>Bacillati</taxon>
        <taxon>Actinomycetota</taxon>
        <taxon>Actinomycetes</taxon>
        <taxon>Kitasatosporales</taxon>
        <taxon>Streptomycetaceae</taxon>
        <taxon>Streptomyces</taxon>
    </lineage>
</organism>
<gene>
    <name evidence="2" type="ORF">ABT317_36325</name>
</gene>
<feature type="region of interest" description="Disordered" evidence="1">
    <location>
        <begin position="24"/>
        <end position="47"/>
    </location>
</feature>
<keyword evidence="3" id="KW-1185">Reference proteome</keyword>
<evidence type="ECO:0000256" key="1">
    <source>
        <dbReference type="SAM" id="MobiDB-lite"/>
    </source>
</evidence>
<evidence type="ECO:0000313" key="2">
    <source>
        <dbReference type="EMBL" id="MER6982294.1"/>
    </source>
</evidence>